<dbReference type="SUPFAM" id="SSF55781">
    <property type="entry name" value="GAF domain-like"/>
    <property type="match status" value="1"/>
</dbReference>
<sequence length="563" mass="65502">MRENKQKSLMRIIKRNRFVFITFVVIIAIIAITSLIHEWLHMNSYMKNRETFRVINDVIAGRREFNSILPYMKEYGFDYRSYEELLDVYKNNEILTEICKFAEFVRKSEENDFKESYKILTFSMIFIVFGLSIGMLFSHRNYKLVKCYIKDSKERFNELADNIYVAKLNEANVVRYSEDEDIQRAVYKINLVHDILESLKHVPMTASIEDFISETGSALCRYFDSERFSVALIDHEESKIVAETAYFTDKRIQIKLGPGFSQKFSETSLGKMITERTNWRIINDFEEFYSYTKSKSMKLLLEEGFKSNLTVLASINTVPFGFFFLTSSRPNNFTEDDAKLFFSVSDILSHRLYYTLNLQKALSEFAHSLTDLVEFKDNETGNHIKRVSLYTKLIASNMNLPPKLIRILYDFAPLHDIGKVGIPDSILLKPGRLDSDEWKIMQTHVGIGMHIIDRLAENTNGIIDAETINSMRNIVQDHHERWDGKGYPNGKRGEEISIEGRILAIADVFDALTTRRPYKESIPFDVAVDMIVKEKGRHFDPAVVNAFTNCLEEIRSVYEMLKD</sequence>
<dbReference type="AlphaFoldDB" id="A0A1M7SJ87"/>
<dbReference type="SUPFAM" id="SSF109604">
    <property type="entry name" value="HD-domain/PDEase-like"/>
    <property type="match status" value="1"/>
</dbReference>
<reference evidence="4" key="1">
    <citation type="submission" date="2016-12" db="EMBL/GenBank/DDBJ databases">
        <authorList>
            <person name="Varghese N."/>
            <person name="Submissions S."/>
        </authorList>
    </citation>
    <scope>NUCLEOTIDE SEQUENCE [LARGE SCALE GENOMIC DNA]</scope>
    <source>
        <strain evidence="4">DSM 13020</strain>
    </source>
</reference>
<evidence type="ECO:0000259" key="2">
    <source>
        <dbReference type="PROSITE" id="PS51832"/>
    </source>
</evidence>
<dbReference type="EMBL" id="FRDJ01000004">
    <property type="protein sequence ID" value="SHN58534.1"/>
    <property type="molecule type" value="Genomic_DNA"/>
</dbReference>
<dbReference type="SMART" id="SM00471">
    <property type="entry name" value="HDc"/>
    <property type="match status" value="1"/>
</dbReference>
<proteinExistence type="predicted"/>
<feature type="transmembrane region" description="Helical" evidence="1">
    <location>
        <begin position="20"/>
        <end position="40"/>
    </location>
</feature>
<dbReference type="OrthoDB" id="49429at2"/>
<feature type="domain" description="HD-GYP" evidence="2">
    <location>
        <begin position="358"/>
        <end position="563"/>
    </location>
</feature>
<organism evidence="3 4">
    <name type="scientific">Fervidobacterium gondwanense DSM 13020</name>
    <dbReference type="NCBI Taxonomy" id="1121883"/>
    <lineage>
        <taxon>Bacteria</taxon>
        <taxon>Thermotogati</taxon>
        <taxon>Thermotogota</taxon>
        <taxon>Thermotogae</taxon>
        <taxon>Thermotogales</taxon>
        <taxon>Fervidobacteriaceae</taxon>
        <taxon>Fervidobacterium</taxon>
    </lineage>
</organism>
<keyword evidence="1" id="KW-1133">Transmembrane helix</keyword>
<dbReference type="CDD" id="cd00077">
    <property type="entry name" value="HDc"/>
    <property type="match status" value="1"/>
</dbReference>
<dbReference type="PANTHER" id="PTHR45228:SF8">
    <property type="entry name" value="TWO-COMPONENT RESPONSE REGULATOR-RELATED"/>
    <property type="match status" value="1"/>
</dbReference>
<gene>
    <name evidence="3" type="ORF">SAMN02745226_00937</name>
</gene>
<dbReference type="PANTHER" id="PTHR45228">
    <property type="entry name" value="CYCLIC DI-GMP PHOSPHODIESTERASE TM_0186-RELATED"/>
    <property type="match status" value="1"/>
</dbReference>
<dbReference type="Gene3D" id="1.10.3210.10">
    <property type="entry name" value="Hypothetical protein af1432"/>
    <property type="match status" value="1"/>
</dbReference>
<dbReference type="InterPro" id="IPR037522">
    <property type="entry name" value="HD_GYP_dom"/>
</dbReference>
<dbReference type="PROSITE" id="PS51832">
    <property type="entry name" value="HD_GYP"/>
    <property type="match status" value="1"/>
</dbReference>
<dbReference type="InterPro" id="IPR029016">
    <property type="entry name" value="GAF-like_dom_sf"/>
</dbReference>
<dbReference type="STRING" id="1121883.SAMN02745226_00937"/>
<evidence type="ECO:0000313" key="4">
    <source>
        <dbReference type="Proteomes" id="UP000184207"/>
    </source>
</evidence>
<evidence type="ECO:0000256" key="1">
    <source>
        <dbReference type="SAM" id="Phobius"/>
    </source>
</evidence>
<keyword evidence="4" id="KW-1185">Reference proteome</keyword>
<dbReference type="InterPro" id="IPR003607">
    <property type="entry name" value="HD/PDEase_dom"/>
</dbReference>
<name>A0A1M7SJ87_FERGO</name>
<dbReference type="Pfam" id="PF13487">
    <property type="entry name" value="HD_5"/>
    <property type="match status" value="1"/>
</dbReference>
<keyword evidence="1" id="KW-0472">Membrane</keyword>
<evidence type="ECO:0000313" key="3">
    <source>
        <dbReference type="EMBL" id="SHN58534.1"/>
    </source>
</evidence>
<keyword evidence="1" id="KW-0812">Transmembrane</keyword>
<feature type="transmembrane region" description="Helical" evidence="1">
    <location>
        <begin position="119"/>
        <end position="137"/>
    </location>
</feature>
<dbReference type="InterPro" id="IPR052020">
    <property type="entry name" value="Cyclic_di-GMP/3'3'-cGAMP_PDE"/>
</dbReference>
<protein>
    <submittedName>
        <fullName evidence="3">HD domain-containing protein</fullName>
    </submittedName>
</protein>
<accession>A0A1M7SJ87</accession>
<dbReference type="Gene3D" id="3.30.450.40">
    <property type="match status" value="1"/>
</dbReference>
<dbReference type="RefSeq" id="WP_072758898.1">
    <property type="nucleotide sequence ID" value="NZ_FRDJ01000004.1"/>
</dbReference>
<dbReference type="Proteomes" id="UP000184207">
    <property type="component" value="Unassembled WGS sequence"/>
</dbReference>